<evidence type="ECO:0000256" key="1">
    <source>
        <dbReference type="SAM" id="MobiDB-lite"/>
    </source>
</evidence>
<sequence length="163" mass="17875">RFDEEKKQEAVDGAASEPPKRQRLGSPGETQTKLNAAGLPPIGAYENESPILNFTKVHMRIEVDASCSFTFWLPESTLPASFGPFRMITSPLTGCLVFDLRDVSVRSRVVAFFIGLSKRLSREGFGKIYATEVKVCSSPSGQEELHFNASSEPSVISPLAGWH</sequence>
<dbReference type="AlphaFoldDB" id="A0A7J6TEP5"/>
<dbReference type="EMBL" id="JABANM010003957">
    <property type="protein sequence ID" value="KAF4749998.1"/>
    <property type="molecule type" value="Genomic_DNA"/>
</dbReference>
<organism evidence="2 4">
    <name type="scientific">Perkinsus olseni</name>
    <name type="common">Perkinsus atlanticus</name>
    <dbReference type="NCBI Taxonomy" id="32597"/>
    <lineage>
        <taxon>Eukaryota</taxon>
        <taxon>Sar</taxon>
        <taxon>Alveolata</taxon>
        <taxon>Perkinsozoa</taxon>
        <taxon>Perkinsea</taxon>
        <taxon>Perkinsida</taxon>
        <taxon>Perkinsidae</taxon>
        <taxon>Perkinsus</taxon>
    </lineage>
</organism>
<gene>
    <name evidence="3" type="ORF">FOZ62_017834</name>
    <name evidence="2" type="ORF">FOZ63_019562</name>
</gene>
<evidence type="ECO:0000313" key="4">
    <source>
        <dbReference type="Proteomes" id="UP000553632"/>
    </source>
</evidence>
<comment type="caution">
    <text evidence="2">The sequence shown here is derived from an EMBL/GenBank/DDBJ whole genome shotgun (WGS) entry which is preliminary data.</text>
</comment>
<evidence type="ECO:0000313" key="3">
    <source>
        <dbReference type="EMBL" id="KAF4749998.1"/>
    </source>
</evidence>
<protein>
    <submittedName>
        <fullName evidence="2">Uncharacterized protein</fullName>
    </submittedName>
</protein>
<dbReference type="Proteomes" id="UP000553632">
    <property type="component" value="Unassembled WGS sequence"/>
</dbReference>
<proteinExistence type="predicted"/>
<dbReference type="Proteomes" id="UP000574390">
    <property type="component" value="Unassembled WGS sequence"/>
</dbReference>
<dbReference type="EMBL" id="JABANO010011259">
    <property type="protein sequence ID" value="KAF4743764.1"/>
    <property type="molecule type" value="Genomic_DNA"/>
</dbReference>
<evidence type="ECO:0000313" key="2">
    <source>
        <dbReference type="EMBL" id="KAF4743764.1"/>
    </source>
</evidence>
<keyword evidence="4" id="KW-1185">Reference proteome</keyword>
<feature type="non-terminal residue" evidence="2">
    <location>
        <position position="163"/>
    </location>
</feature>
<feature type="non-terminal residue" evidence="2">
    <location>
        <position position="1"/>
    </location>
</feature>
<feature type="compositionally biased region" description="Basic and acidic residues" evidence="1">
    <location>
        <begin position="1"/>
        <end position="10"/>
    </location>
</feature>
<reference evidence="4 5" key="1">
    <citation type="submission" date="2020-04" db="EMBL/GenBank/DDBJ databases">
        <title>Perkinsus olseni comparative genomics.</title>
        <authorList>
            <person name="Bogema D.R."/>
        </authorList>
    </citation>
    <scope>NUCLEOTIDE SEQUENCE [LARGE SCALE GENOMIC DNA]</scope>
    <source>
        <strain evidence="3">ATCC PRA-205</strain>
        <strain evidence="2 4">ATCC PRA-207</strain>
    </source>
</reference>
<feature type="region of interest" description="Disordered" evidence="1">
    <location>
        <begin position="1"/>
        <end position="33"/>
    </location>
</feature>
<evidence type="ECO:0000313" key="5">
    <source>
        <dbReference type="Proteomes" id="UP000574390"/>
    </source>
</evidence>
<name>A0A7J6TEP5_PEROL</name>
<accession>A0A7J6TEP5</accession>